<dbReference type="PATRIC" id="fig|1125712.3.peg.511"/>
<sequence length="41" mass="4324">MPSHLAPAWASGRGGSGTRHVCGPIYPCVAPPWRCQGIHIV</sequence>
<keyword evidence="2" id="KW-1185">Reference proteome</keyword>
<dbReference type="EMBL" id="AWEZ01000017">
    <property type="protein sequence ID" value="ERL09991.1"/>
    <property type="molecule type" value="Genomic_DNA"/>
</dbReference>
<gene>
    <name evidence="1" type="ORF">HMPREF1316_1477</name>
</gene>
<dbReference type="Proteomes" id="UP000016638">
    <property type="component" value="Unassembled WGS sequence"/>
</dbReference>
<protein>
    <submittedName>
        <fullName evidence="1">Uncharacterized protein</fullName>
    </submittedName>
</protein>
<dbReference type="STRING" id="1125712.HMPREF1316_1477"/>
<evidence type="ECO:0000313" key="2">
    <source>
        <dbReference type="Proteomes" id="UP000016638"/>
    </source>
</evidence>
<accession>U2VBM0</accession>
<evidence type="ECO:0000313" key="1">
    <source>
        <dbReference type="EMBL" id="ERL09991.1"/>
    </source>
</evidence>
<comment type="caution">
    <text evidence="1">The sequence shown here is derived from an EMBL/GenBank/DDBJ whole genome shotgun (WGS) entry which is preliminary data.</text>
</comment>
<reference evidence="1 2" key="1">
    <citation type="submission" date="2013-08" db="EMBL/GenBank/DDBJ databases">
        <authorList>
            <person name="Durkin A.S."/>
            <person name="Haft D.R."/>
            <person name="McCorrison J."/>
            <person name="Torralba M."/>
            <person name="Gillis M."/>
            <person name="Haft D.H."/>
            <person name="Methe B."/>
            <person name="Sutton G."/>
            <person name="Nelson K.E."/>
        </authorList>
    </citation>
    <scope>NUCLEOTIDE SEQUENCE [LARGE SCALE GENOMIC DNA]</scope>
    <source>
        <strain evidence="1 2">F0195</strain>
    </source>
</reference>
<name>U2VBM0_9ACTN</name>
<proteinExistence type="predicted"/>
<organism evidence="1 2">
    <name type="scientific">Olsenella profusa F0195</name>
    <dbReference type="NCBI Taxonomy" id="1125712"/>
    <lineage>
        <taxon>Bacteria</taxon>
        <taxon>Bacillati</taxon>
        <taxon>Actinomycetota</taxon>
        <taxon>Coriobacteriia</taxon>
        <taxon>Coriobacteriales</taxon>
        <taxon>Atopobiaceae</taxon>
        <taxon>Olsenella</taxon>
    </lineage>
</organism>
<dbReference type="AlphaFoldDB" id="U2VBM0"/>